<protein>
    <submittedName>
        <fullName evidence="1">Uncharacterized protein</fullName>
    </submittedName>
</protein>
<dbReference type="AlphaFoldDB" id="A0A6C8EV46"/>
<gene>
    <name evidence="1" type="ORF">SeV_A1402</name>
</gene>
<organism evidence="1 2">
    <name type="scientific">Salmonella virchow (strain SL491)</name>
    <dbReference type="NCBI Taxonomy" id="465517"/>
    <lineage>
        <taxon>Bacteria</taxon>
        <taxon>Pseudomonadati</taxon>
        <taxon>Pseudomonadota</taxon>
        <taxon>Gammaproteobacteria</taxon>
        <taxon>Enterobacterales</taxon>
        <taxon>Enterobacteriaceae</taxon>
        <taxon>Salmonella</taxon>
    </lineage>
</organism>
<evidence type="ECO:0000313" key="1">
    <source>
        <dbReference type="EMBL" id="EDZ00829.1"/>
    </source>
</evidence>
<dbReference type="Proteomes" id="UP000003614">
    <property type="component" value="Unassembled WGS sequence"/>
</dbReference>
<proteinExistence type="predicted"/>
<evidence type="ECO:0000313" key="2">
    <source>
        <dbReference type="Proteomes" id="UP000003614"/>
    </source>
</evidence>
<dbReference type="EMBL" id="ABFH02000002">
    <property type="protein sequence ID" value="EDZ00829.1"/>
    <property type="molecule type" value="Genomic_DNA"/>
</dbReference>
<comment type="caution">
    <text evidence="1">The sequence shown here is derived from an EMBL/GenBank/DDBJ whole genome shotgun (WGS) entry which is preliminary data.</text>
</comment>
<sequence length="39" mass="4492">MEKLLEKSTVECGLQGCFWGFSNYINIILSFNGITKFFL</sequence>
<name>A0A6C8EV46_SALV4</name>
<accession>A0A6C8EV46</accession>
<reference evidence="1 2" key="1">
    <citation type="journal article" date="2011" name="J. Bacteriol.">
        <title>Comparative genomics of 28 Salmonella enterica isolates: evidence for CRISPR-mediated adaptive sublineage evolution.</title>
        <authorList>
            <person name="Fricke W.F."/>
            <person name="Mammel M.K."/>
            <person name="McDermott P.F."/>
            <person name="Tartera C."/>
            <person name="White D.G."/>
            <person name="Leclerc J.E."/>
            <person name="Ravel J."/>
            <person name="Cebula T.A."/>
        </authorList>
    </citation>
    <scope>NUCLEOTIDE SEQUENCE [LARGE SCALE GENOMIC DNA]</scope>
    <source>
        <strain evidence="1 2">SL491</strain>
    </source>
</reference>